<dbReference type="Proteomes" id="UP000392064">
    <property type="component" value="Chromosome"/>
</dbReference>
<feature type="chain" id="PRO_5039474258" description="LPXTG cell wall anchor domain-containing protein" evidence="3">
    <location>
        <begin position="28"/>
        <end position="203"/>
    </location>
</feature>
<accession>A0A5Q2MLS3</accession>
<evidence type="ECO:0000256" key="1">
    <source>
        <dbReference type="SAM" id="MobiDB-lite"/>
    </source>
</evidence>
<evidence type="ECO:0008006" key="6">
    <source>
        <dbReference type="Google" id="ProtNLM"/>
    </source>
</evidence>
<organism evidence="4 5">
    <name type="scientific">Aeromicrobium yanjiei</name>
    <dbReference type="NCBI Taxonomy" id="2662028"/>
    <lineage>
        <taxon>Bacteria</taxon>
        <taxon>Bacillati</taxon>
        <taxon>Actinomycetota</taxon>
        <taxon>Actinomycetes</taxon>
        <taxon>Propionibacteriales</taxon>
        <taxon>Nocardioidaceae</taxon>
        <taxon>Aeromicrobium</taxon>
    </lineage>
</organism>
<gene>
    <name evidence="4" type="ORF">GEV26_16310</name>
</gene>
<keyword evidence="2" id="KW-0812">Transmembrane</keyword>
<feature type="signal peptide" evidence="3">
    <location>
        <begin position="1"/>
        <end position="27"/>
    </location>
</feature>
<keyword evidence="2" id="KW-0472">Membrane</keyword>
<name>A0A5Q2MLS3_9ACTN</name>
<evidence type="ECO:0000256" key="2">
    <source>
        <dbReference type="SAM" id="Phobius"/>
    </source>
</evidence>
<keyword evidence="3" id="KW-0732">Signal</keyword>
<keyword evidence="5" id="KW-1185">Reference proteome</keyword>
<dbReference type="RefSeq" id="WP_153654615.1">
    <property type="nucleotide sequence ID" value="NZ_CP045737.1"/>
</dbReference>
<protein>
    <recommendedName>
        <fullName evidence="6">LPXTG cell wall anchor domain-containing protein</fullName>
    </recommendedName>
</protein>
<proteinExistence type="predicted"/>
<keyword evidence="2" id="KW-1133">Transmembrane helix</keyword>
<dbReference type="AlphaFoldDB" id="A0A5Q2MLS3"/>
<evidence type="ECO:0000313" key="5">
    <source>
        <dbReference type="Proteomes" id="UP000392064"/>
    </source>
</evidence>
<reference evidence="4 5" key="1">
    <citation type="submission" date="2019-11" db="EMBL/GenBank/DDBJ databases">
        <authorList>
            <person name="Li J."/>
        </authorList>
    </citation>
    <scope>NUCLEOTIDE SEQUENCE [LARGE SCALE GENOMIC DNA]</scope>
    <source>
        <strain evidence="4 5">MF47</strain>
    </source>
</reference>
<feature type="transmembrane region" description="Helical" evidence="2">
    <location>
        <begin position="178"/>
        <end position="197"/>
    </location>
</feature>
<dbReference type="EMBL" id="CP045737">
    <property type="protein sequence ID" value="QGG42811.1"/>
    <property type="molecule type" value="Genomic_DNA"/>
</dbReference>
<sequence length="203" mass="19994">MISRPGRAIVAVLLGVPAAVAVQPGWAATAATGACAAGSGVTVVVGSTVSCDPDGGTTAADSFRDVGHVLTPVQRQPGFVCQVDGAPAGAGCVSTPPGDAYWGLFWSDGASGEWSYASQGVGSLKVPDGGWVAFELQDSGRRTPPHVAPTNATGQGAGSAPAETAPAAAEDEDGSASLGWVAGGLGLLLVGAMGLVLRRRRVT</sequence>
<dbReference type="KEGG" id="aef:GEV26_16310"/>
<evidence type="ECO:0000256" key="3">
    <source>
        <dbReference type="SAM" id="SignalP"/>
    </source>
</evidence>
<evidence type="ECO:0000313" key="4">
    <source>
        <dbReference type="EMBL" id="QGG42811.1"/>
    </source>
</evidence>
<feature type="region of interest" description="Disordered" evidence="1">
    <location>
        <begin position="139"/>
        <end position="171"/>
    </location>
</feature>
<dbReference type="PROSITE" id="PS51257">
    <property type="entry name" value="PROKAR_LIPOPROTEIN"/>
    <property type="match status" value="1"/>
</dbReference>
<feature type="compositionally biased region" description="Low complexity" evidence="1">
    <location>
        <begin position="158"/>
        <end position="168"/>
    </location>
</feature>